<dbReference type="Pfam" id="PF00482">
    <property type="entry name" value="T2SSF"/>
    <property type="match status" value="1"/>
</dbReference>
<feature type="transmembrane region" description="Helical" evidence="6">
    <location>
        <begin position="116"/>
        <end position="138"/>
    </location>
</feature>
<dbReference type="GO" id="GO:0005886">
    <property type="term" value="C:plasma membrane"/>
    <property type="evidence" value="ECO:0007669"/>
    <property type="project" value="UniProtKB-SubCell"/>
</dbReference>
<sequence length="324" mass="36237">MLLPIALPDTKPLIAALAFASSAGAFLLVAWPYLKRDKLEKRMRQVARERERIRLRERAILQDRHKDTMLRGEQPKKLYELIVERFNMTAKAEDGDMAQMLRMAGYRGRGPMIRFLAARILTPIAMTLAALFYMFVVMAGKTNLGVQLAATVGAGTLGYYLPLILLKNRTIKRQTSIRRAWPDALDLMLICVESGMSIEGAFRKVADEVGSQSLELADELNLTTAELSYFQDRRKALDNLGLRTGLTGVKAVVTSLIQAERYGTPIGNALRVLAQENRDMRMAEAEKRAAALPPKLTVPMILFFLPVLFAVIITPAVIQIMTHH</sequence>
<keyword evidence="3 6" id="KW-0812">Transmembrane</keyword>
<evidence type="ECO:0000256" key="2">
    <source>
        <dbReference type="ARBA" id="ARBA00022475"/>
    </source>
</evidence>
<dbReference type="OrthoDB" id="9810662at2"/>
<feature type="transmembrane region" description="Helical" evidence="6">
    <location>
        <begin position="12"/>
        <end position="34"/>
    </location>
</feature>
<protein>
    <submittedName>
        <fullName evidence="8">Tight adherence protein C</fullName>
    </submittedName>
</protein>
<evidence type="ECO:0000256" key="6">
    <source>
        <dbReference type="SAM" id="Phobius"/>
    </source>
</evidence>
<evidence type="ECO:0000256" key="3">
    <source>
        <dbReference type="ARBA" id="ARBA00022692"/>
    </source>
</evidence>
<evidence type="ECO:0000256" key="5">
    <source>
        <dbReference type="ARBA" id="ARBA00023136"/>
    </source>
</evidence>
<feature type="transmembrane region" description="Helical" evidence="6">
    <location>
        <begin position="144"/>
        <end position="166"/>
    </location>
</feature>
<evidence type="ECO:0000256" key="1">
    <source>
        <dbReference type="ARBA" id="ARBA00004651"/>
    </source>
</evidence>
<keyword evidence="2" id="KW-1003">Cell membrane</keyword>
<dbReference type="STRING" id="1365950.SAMN05428963_104187"/>
<evidence type="ECO:0000313" key="8">
    <source>
        <dbReference type="EMBL" id="SJZ95484.1"/>
    </source>
</evidence>
<keyword evidence="5 6" id="KW-0472">Membrane</keyword>
<feature type="domain" description="Type II secretion system protein GspF" evidence="7">
    <location>
        <begin position="185"/>
        <end position="313"/>
    </location>
</feature>
<gene>
    <name evidence="8" type="ORF">SAMN05428963_104187</name>
</gene>
<dbReference type="RefSeq" id="WP_078707719.1">
    <property type="nucleotide sequence ID" value="NZ_FUXL01000004.1"/>
</dbReference>
<dbReference type="EMBL" id="FUXL01000004">
    <property type="protein sequence ID" value="SJZ95484.1"/>
    <property type="molecule type" value="Genomic_DNA"/>
</dbReference>
<evidence type="ECO:0000256" key="4">
    <source>
        <dbReference type="ARBA" id="ARBA00022989"/>
    </source>
</evidence>
<dbReference type="InterPro" id="IPR018076">
    <property type="entry name" value="T2SS_GspF_dom"/>
</dbReference>
<evidence type="ECO:0000259" key="7">
    <source>
        <dbReference type="Pfam" id="PF00482"/>
    </source>
</evidence>
<evidence type="ECO:0000313" key="9">
    <source>
        <dbReference type="Proteomes" id="UP000190135"/>
    </source>
</evidence>
<keyword evidence="9" id="KW-1185">Reference proteome</keyword>
<dbReference type="PANTHER" id="PTHR35007">
    <property type="entry name" value="INTEGRAL MEMBRANE PROTEIN-RELATED"/>
    <property type="match status" value="1"/>
</dbReference>
<comment type="subcellular location">
    <subcellularLocation>
        <location evidence="1">Cell membrane</location>
        <topology evidence="1">Multi-pass membrane protein</topology>
    </subcellularLocation>
</comment>
<dbReference type="AlphaFoldDB" id="A0A1T4PV95"/>
<organism evidence="8 9">
    <name type="scientific">Consotaella salsifontis</name>
    <dbReference type="NCBI Taxonomy" id="1365950"/>
    <lineage>
        <taxon>Bacteria</taxon>
        <taxon>Pseudomonadati</taxon>
        <taxon>Pseudomonadota</taxon>
        <taxon>Alphaproteobacteria</taxon>
        <taxon>Hyphomicrobiales</taxon>
        <taxon>Aurantimonadaceae</taxon>
        <taxon>Consotaella</taxon>
    </lineage>
</organism>
<proteinExistence type="predicted"/>
<keyword evidence="4 6" id="KW-1133">Transmembrane helix</keyword>
<dbReference type="PANTHER" id="PTHR35007:SF2">
    <property type="entry name" value="PILUS ASSEMBLE PROTEIN"/>
    <property type="match status" value="1"/>
</dbReference>
<dbReference type="Proteomes" id="UP000190135">
    <property type="component" value="Unassembled WGS sequence"/>
</dbReference>
<name>A0A1T4PV95_9HYPH</name>
<reference evidence="8 9" key="1">
    <citation type="submission" date="2017-02" db="EMBL/GenBank/DDBJ databases">
        <authorList>
            <person name="Peterson S.W."/>
        </authorList>
    </citation>
    <scope>NUCLEOTIDE SEQUENCE [LARGE SCALE GENOMIC DNA]</scope>
    <source>
        <strain evidence="8 9">USBA 369</strain>
    </source>
</reference>
<feature type="transmembrane region" description="Helical" evidence="6">
    <location>
        <begin position="296"/>
        <end position="318"/>
    </location>
</feature>
<accession>A0A1T4PV95</accession>